<reference evidence="5 6" key="1">
    <citation type="submission" date="2009-01" db="EMBL/GenBank/DDBJ databases">
        <authorList>
            <person name="Fulton L."/>
            <person name="Clifton S."/>
            <person name="Fulton B."/>
            <person name="Xu J."/>
            <person name="Minx P."/>
            <person name="Pepin K.H."/>
            <person name="Johnson M."/>
            <person name="Bhonagiri V."/>
            <person name="Nash W.E."/>
            <person name="Mardis E.R."/>
            <person name="Wilson R.K."/>
        </authorList>
    </citation>
    <scope>NUCLEOTIDE SEQUENCE [LARGE SCALE GENOMIC DNA]</scope>
    <source>
        <strain evidence="6">DSM 10507 / JCM 14656 / S5a33</strain>
    </source>
</reference>
<keyword evidence="3" id="KW-0598">Phosphotransferase system</keyword>
<dbReference type="HOGENOM" id="CLU_136230_2_4_9"/>
<evidence type="ECO:0000313" key="6">
    <source>
        <dbReference type="Proteomes" id="UP000003100"/>
    </source>
</evidence>
<dbReference type="InterPro" id="IPR035895">
    <property type="entry name" value="HPr-like_sf"/>
</dbReference>
<dbReference type="GO" id="GO:0009401">
    <property type="term" value="P:phosphoenolpyruvate-dependent sugar phosphotransferase system"/>
    <property type="evidence" value="ECO:0007669"/>
    <property type="project" value="UniProtKB-KW"/>
</dbReference>
<feature type="domain" description="HPr" evidence="4">
    <location>
        <begin position="1"/>
        <end position="87"/>
    </location>
</feature>
<dbReference type="SUPFAM" id="SSF55594">
    <property type="entry name" value="HPr-like"/>
    <property type="match status" value="1"/>
</dbReference>
<proteinExistence type="predicted"/>
<dbReference type="GO" id="GO:0005737">
    <property type="term" value="C:cytoplasm"/>
    <property type="evidence" value="ECO:0007669"/>
    <property type="project" value="UniProtKB-SubCell"/>
</dbReference>
<protein>
    <recommendedName>
        <fullName evidence="4">HPr domain-containing protein</fullName>
    </recommendedName>
</protein>
<organism evidence="5 6">
    <name type="scientific">Blautia hydrogenotrophica (strain DSM 10507 / JCM 14656 / S5a33)</name>
    <name type="common">Ruminococcus hydrogenotrophicus</name>
    <dbReference type="NCBI Taxonomy" id="476272"/>
    <lineage>
        <taxon>Bacteria</taxon>
        <taxon>Bacillati</taxon>
        <taxon>Bacillota</taxon>
        <taxon>Clostridia</taxon>
        <taxon>Lachnospirales</taxon>
        <taxon>Lachnospiraceae</taxon>
        <taxon>Blautia</taxon>
    </lineage>
</organism>
<name>C0CK50_BLAHS</name>
<dbReference type="PRINTS" id="PR00107">
    <property type="entry name" value="PHOSPHOCPHPR"/>
</dbReference>
<evidence type="ECO:0000256" key="1">
    <source>
        <dbReference type="ARBA" id="ARBA00004496"/>
    </source>
</evidence>
<evidence type="ECO:0000256" key="2">
    <source>
        <dbReference type="ARBA" id="ARBA00022490"/>
    </source>
</evidence>
<accession>C0CK50</accession>
<gene>
    <name evidence="5" type="ORF">RUMHYD_01220</name>
</gene>
<dbReference type="Proteomes" id="UP000003100">
    <property type="component" value="Unassembled WGS sequence"/>
</dbReference>
<dbReference type="InterPro" id="IPR000032">
    <property type="entry name" value="HPr-like"/>
</dbReference>
<dbReference type="CDD" id="cd00367">
    <property type="entry name" value="PTS-HPr_like"/>
    <property type="match status" value="1"/>
</dbReference>
<dbReference type="NCBIfam" id="TIGR01003">
    <property type="entry name" value="PTS_HPr_family"/>
    <property type="match status" value="1"/>
</dbReference>
<reference evidence="5 6" key="2">
    <citation type="submission" date="2009-02" db="EMBL/GenBank/DDBJ databases">
        <title>Draft genome sequence of Blautia hydrogenotrophica DSM 10507 (Ruminococcus hydrogenotrophicus DSM 10507).</title>
        <authorList>
            <person name="Sudarsanam P."/>
            <person name="Ley R."/>
            <person name="Guruge J."/>
            <person name="Turnbaugh P.J."/>
            <person name="Mahowald M."/>
            <person name="Liep D."/>
            <person name="Gordon J."/>
        </authorList>
    </citation>
    <scope>NUCLEOTIDE SEQUENCE [LARGE SCALE GENOMIC DNA]</scope>
    <source>
        <strain evidence="6">DSM 10507 / JCM 14656 / S5a33</strain>
    </source>
</reference>
<evidence type="ECO:0000259" key="4">
    <source>
        <dbReference type="PROSITE" id="PS51350"/>
    </source>
</evidence>
<comment type="subcellular location">
    <subcellularLocation>
        <location evidence="1">Cytoplasm</location>
    </subcellularLocation>
</comment>
<dbReference type="AlphaFoldDB" id="C0CK50"/>
<dbReference type="InterPro" id="IPR050399">
    <property type="entry name" value="HPr"/>
</dbReference>
<dbReference type="RefSeq" id="WP_005947159.1">
    <property type="nucleotide sequence ID" value="NZ_CP136423.1"/>
</dbReference>
<dbReference type="eggNOG" id="COG1925">
    <property type="taxonomic scope" value="Bacteria"/>
</dbReference>
<dbReference type="GeneID" id="86820482"/>
<keyword evidence="2" id="KW-0963">Cytoplasm</keyword>
<evidence type="ECO:0000313" key="5">
    <source>
        <dbReference type="EMBL" id="EEG49839.1"/>
    </source>
</evidence>
<evidence type="ECO:0000256" key="3">
    <source>
        <dbReference type="ARBA" id="ARBA00022683"/>
    </source>
</evidence>
<dbReference type="PROSITE" id="PS51350">
    <property type="entry name" value="PTS_HPR_DOM"/>
    <property type="match status" value="1"/>
</dbReference>
<dbReference type="PANTHER" id="PTHR33705:SF2">
    <property type="entry name" value="PHOSPHOCARRIER PROTEIN NPR"/>
    <property type="match status" value="1"/>
</dbReference>
<dbReference type="Pfam" id="PF00381">
    <property type="entry name" value="PTS-HPr"/>
    <property type="match status" value="1"/>
</dbReference>
<sequence>MRSCKVQVKNPTGLHLRPAGNLCKEALKYKSMVTFNFNGGTANAKSVLSVLGACVKCGDEIELVCEGEDEEKALETLTSFIESGLGE</sequence>
<dbReference type="Gene3D" id="3.30.1340.10">
    <property type="entry name" value="HPr-like"/>
    <property type="match status" value="1"/>
</dbReference>
<dbReference type="PATRIC" id="fig|476272.21.peg.2567"/>
<keyword evidence="6" id="KW-1185">Reference proteome</keyword>
<dbReference type="PANTHER" id="PTHR33705">
    <property type="entry name" value="PHOSPHOCARRIER PROTEIN HPR"/>
    <property type="match status" value="1"/>
</dbReference>
<dbReference type="EMBL" id="ACBZ01000058">
    <property type="protein sequence ID" value="EEG49839.1"/>
    <property type="molecule type" value="Genomic_DNA"/>
</dbReference>